<accession>A0A6A6ZKP6</accession>
<evidence type="ECO:0000313" key="2">
    <source>
        <dbReference type="EMBL" id="KAF2821682.1"/>
    </source>
</evidence>
<dbReference type="InterPro" id="IPR010730">
    <property type="entry name" value="HET"/>
</dbReference>
<feature type="domain" description="Heterokaryon incompatibility" evidence="1">
    <location>
        <begin position="229"/>
        <end position="375"/>
    </location>
</feature>
<dbReference type="PANTHER" id="PTHR33112:SF16">
    <property type="entry name" value="HETEROKARYON INCOMPATIBILITY DOMAIN-CONTAINING PROTEIN"/>
    <property type="match status" value="1"/>
</dbReference>
<sequence length="737" mass="83067">MLEETPTAPCYLHVNCVANAQRKCLARNPQPREQKPPRALRGLQEHTCEYCASIFLSSRLEGIPTTLDIDFVLQACQLNCAVYVSLVDKLAQAGSTLDDLLPNLTLYQDWDVSRYQDGRHLTMHLARGHERFCDGVAYRLYSEDSVRRESHAATYTHDMRMNTAPVNPDPDTSHTYDLVKTWMSDCLAHHGKKRSMFHEGPSRLIHIRKSCGIYELRLVECGDLHQVDYIALSYCWGGDQLHMTTRSNHLSTGKVINYDDLPLTLRDAVKVTTELGHSFLWVDSLCIVQDCPIDKSREIAKMPSIYSNAIITIAAATAASTADGFLQKRTTPKPIVSNVCFEDGGFQTHDGGMVELDTDRCETLPLDSRAWALQEALLSVHVLEYCPLQLRLVCRHDVQRSNGALSVDGWSLASSRRTSKDILHYRLDIEHPGFDLEWRGLVRDYTQRKLSRPTDRILAISGIATAYQQHADRKEQNHQLQNFTHKNTVNVYVAGHWIYKLPNDLLWTAHTPQPARPLEYQGPSWSWTGINGSVSFGHVLWDTDVIGYQTNYELDGSTHSPDSVMSDSIRQPPVPHWSILDASVDLVDAQAPCGAVKEAVLTIQGLTQTFTVVLSTHCSMNPACLDLELRYSNPEGSPGGTICVKLSPDIVPMDTTQPLTLMPFGWSHDGQHEYILRGLALRRSLGHRSGRVPRFERCGVFQVRPNDGDEADECEEGRWRCLIPFYESFRPTVFEIV</sequence>
<dbReference type="Pfam" id="PF06985">
    <property type="entry name" value="HET"/>
    <property type="match status" value="1"/>
</dbReference>
<name>A0A6A6ZKP6_9PLEO</name>
<dbReference type="OrthoDB" id="5125733at2759"/>
<evidence type="ECO:0000259" key="1">
    <source>
        <dbReference type="Pfam" id="PF06985"/>
    </source>
</evidence>
<dbReference type="Proteomes" id="UP000799424">
    <property type="component" value="Unassembled WGS sequence"/>
</dbReference>
<keyword evidence="3" id="KW-1185">Reference proteome</keyword>
<dbReference type="AlphaFoldDB" id="A0A6A6ZKP6"/>
<organism evidence="2 3">
    <name type="scientific">Ophiobolus disseminans</name>
    <dbReference type="NCBI Taxonomy" id="1469910"/>
    <lineage>
        <taxon>Eukaryota</taxon>
        <taxon>Fungi</taxon>
        <taxon>Dikarya</taxon>
        <taxon>Ascomycota</taxon>
        <taxon>Pezizomycotina</taxon>
        <taxon>Dothideomycetes</taxon>
        <taxon>Pleosporomycetidae</taxon>
        <taxon>Pleosporales</taxon>
        <taxon>Pleosporineae</taxon>
        <taxon>Phaeosphaeriaceae</taxon>
        <taxon>Ophiobolus</taxon>
    </lineage>
</organism>
<dbReference type="PANTHER" id="PTHR33112">
    <property type="entry name" value="DOMAIN PROTEIN, PUTATIVE-RELATED"/>
    <property type="match status" value="1"/>
</dbReference>
<gene>
    <name evidence="2" type="ORF">CC86DRAFT_331399</name>
</gene>
<dbReference type="EMBL" id="MU006236">
    <property type="protein sequence ID" value="KAF2821682.1"/>
    <property type="molecule type" value="Genomic_DNA"/>
</dbReference>
<protein>
    <submittedName>
        <fullName evidence="2">HET-domain-containing protein</fullName>
    </submittedName>
</protein>
<proteinExistence type="predicted"/>
<evidence type="ECO:0000313" key="3">
    <source>
        <dbReference type="Proteomes" id="UP000799424"/>
    </source>
</evidence>
<reference evidence="2" key="1">
    <citation type="journal article" date="2020" name="Stud. Mycol.">
        <title>101 Dothideomycetes genomes: a test case for predicting lifestyles and emergence of pathogens.</title>
        <authorList>
            <person name="Haridas S."/>
            <person name="Albert R."/>
            <person name="Binder M."/>
            <person name="Bloem J."/>
            <person name="Labutti K."/>
            <person name="Salamov A."/>
            <person name="Andreopoulos B."/>
            <person name="Baker S."/>
            <person name="Barry K."/>
            <person name="Bills G."/>
            <person name="Bluhm B."/>
            <person name="Cannon C."/>
            <person name="Castanera R."/>
            <person name="Culley D."/>
            <person name="Daum C."/>
            <person name="Ezra D."/>
            <person name="Gonzalez J."/>
            <person name="Henrissat B."/>
            <person name="Kuo A."/>
            <person name="Liang C."/>
            <person name="Lipzen A."/>
            <person name="Lutzoni F."/>
            <person name="Magnuson J."/>
            <person name="Mondo S."/>
            <person name="Nolan M."/>
            <person name="Ohm R."/>
            <person name="Pangilinan J."/>
            <person name="Park H.-J."/>
            <person name="Ramirez L."/>
            <person name="Alfaro M."/>
            <person name="Sun H."/>
            <person name="Tritt A."/>
            <person name="Yoshinaga Y."/>
            <person name="Zwiers L.-H."/>
            <person name="Turgeon B."/>
            <person name="Goodwin S."/>
            <person name="Spatafora J."/>
            <person name="Crous P."/>
            <person name="Grigoriev I."/>
        </authorList>
    </citation>
    <scope>NUCLEOTIDE SEQUENCE</scope>
    <source>
        <strain evidence="2">CBS 113818</strain>
    </source>
</reference>